<evidence type="ECO:0000256" key="1">
    <source>
        <dbReference type="SAM" id="MobiDB-lite"/>
    </source>
</evidence>
<dbReference type="RefSeq" id="WP_394318095.1">
    <property type="nucleotide sequence ID" value="NZ_JBHMQV010000009.1"/>
</dbReference>
<evidence type="ECO:0000256" key="2">
    <source>
        <dbReference type="SAM" id="SignalP"/>
    </source>
</evidence>
<sequence>MARPRNSVVLAALLCATALTACSSDSGGSGEMGRPTHPHSSPAPASTPPVPITYAMPEDITVLVLPSTGAETRWSQGLDAFAQAVGDASAHACAQTHRAALPDNPPPAYIRRAELPDLAFIRRHGFGAVLAPLPYPRDTRRGSASPAGRRCLRQGEGATRDLRSVYVEIQAAWMRELAELRTAPAVREAYRGFAPCLARHGITAADESGLFALADRRLAADRTDADLADAYAMCMAPIEAARAPLRTRQRDRFIAAHRAQLQELRRTLPARVHRLEADLGVRLSFPAA</sequence>
<evidence type="ECO:0000313" key="3">
    <source>
        <dbReference type="EMBL" id="MFC0844094.1"/>
    </source>
</evidence>
<protein>
    <recommendedName>
        <fullName evidence="5">Lipoprotein</fullName>
    </recommendedName>
</protein>
<accession>A0ABV6TE63</accession>
<proteinExistence type="predicted"/>
<keyword evidence="4" id="KW-1185">Reference proteome</keyword>
<gene>
    <name evidence="3" type="ORF">ACFH04_10275</name>
</gene>
<organism evidence="3 4">
    <name type="scientific">Streptomyces noboritoensis</name>
    <dbReference type="NCBI Taxonomy" id="67337"/>
    <lineage>
        <taxon>Bacteria</taxon>
        <taxon>Bacillati</taxon>
        <taxon>Actinomycetota</taxon>
        <taxon>Actinomycetes</taxon>
        <taxon>Kitasatosporales</taxon>
        <taxon>Streptomycetaceae</taxon>
        <taxon>Streptomyces</taxon>
    </lineage>
</organism>
<feature type="chain" id="PRO_5047380831" description="Lipoprotein" evidence="2">
    <location>
        <begin position="22"/>
        <end position="288"/>
    </location>
</feature>
<keyword evidence="2" id="KW-0732">Signal</keyword>
<feature type="region of interest" description="Disordered" evidence="1">
    <location>
        <begin position="24"/>
        <end position="52"/>
    </location>
</feature>
<evidence type="ECO:0000313" key="4">
    <source>
        <dbReference type="Proteomes" id="UP001589887"/>
    </source>
</evidence>
<dbReference type="EMBL" id="JBHMQV010000009">
    <property type="protein sequence ID" value="MFC0844094.1"/>
    <property type="molecule type" value="Genomic_DNA"/>
</dbReference>
<evidence type="ECO:0008006" key="5">
    <source>
        <dbReference type="Google" id="ProtNLM"/>
    </source>
</evidence>
<comment type="caution">
    <text evidence="3">The sequence shown here is derived from an EMBL/GenBank/DDBJ whole genome shotgun (WGS) entry which is preliminary data.</text>
</comment>
<reference evidence="3 4" key="1">
    <citation type="submission" date="2024-09" db="EMBL/GenBank/DDBJ databases">
        <authorList>
            <person name="Sun Q."/>
            <person name="Mori K."/>
        </authorList>
    </citation>
    <scope>NUCLEOTIDE SEQUENCE [LARGE SCALE GENOMIC DNA]</scope>
    <source>
        <strain evidence="3 4">JCM 4557</strain>
    </source>
</reference>
<dbReference type="PROSITE" id="PS51257">
    <property type="entry name" value="PROKAR_LIPOPROTEIN"/>
    <property type="match status" value="1"/>
</dbReference>
<feature type="signal peptide" evidence="2">
    <location>
        <begin position="1"/>
        <end position="21"/>
    </location>
</feature>
<dbReference type="Proteomes" id="UP001589887">
    <property type="component" value="Unassembled WGS sequence"/>
</dbReference>
<name>A0ABV6TE63_9ACTN</name>